<sequence>MDAESLIKILRVYDASVDAAAVKTAFADPKSTDFAHWATVHLAHDTLLSPDELNQYAALEESGLADNLATSTDLSATRILGDQELRDAIDELHRSTQAITRHTETLKQQQDALNRLVNGRQQGRDARGALEVARTRRLESKRSDLATAVRELSESLHSRVLEAKQQTSGAGVAIQQTVSSLLHSDDKLLSSLQKLGWELQTEDAEEQEDVALLRETCARLIKFTVEGIRTKLDRIYLESLEASLQSGTNHRVSADEVSALQEELESLYAEILPVAQMSAEQQFLEPALKSVAARNGYALAKSAQAMSYIHECLDYLIDRAQDLTARLEAFQAYQFAADAVLDIAKCELASTSDEAPTTAKKSVSPPEDMSPVRPRPKRSRYSVGTVGIGNEPPLDEILRVLAISLPQDEEDRPANSETQARELASTLASRRAKVDDVAQSVQETLEAAAAKHIGSGKQAIQLVRDSILAESPYGEVRLVDPEIERSIGVLSQELMARFGQLRGRNAKRDELIRRWG</sequence>
<reference evidence="2" key="1">
    <citation type="journal article" date="2023" name="Mol. Phylogenet. Evol.">
        <title>Genome-scale phylogeny and comparative genomics of the fungal order Sordariales.</title>
        <authorList>
            <person name="Hensen N."/>
            <person name="Bonometti L."/>
            <person name="Westerberg I."/>
            <person name="Brannstrom I.O."/>
            <person name="Guillou S."/>
            <person name="Cros-Aarteil S."/>
            <person name="Calhoun S."/>
            <person name="Haridas S."/>
            <person name="Kuo A."/>
            <person name="Mondo S."/>
            <person name="Pangilinan J."/>
            <person name="Riley R."/>
            <person name="LaButti K."/>
            <person name="Andreopoulos B."/>
            <person name="Lipzen A."/>
            <person name="Chen C."/>
            <person name="Yan M."/>
            <person name="Daum C."/>
            <person name="Ng V."/>
            <person name="Clum A."/>
            <person name="Steindorff A."/>
            <person name="Ohm R.A."/>
            <person name="Martin F."/>
            <person name="Silar P."/>
            <person name="Natvig D.O."/>
            <person name="Lalanne C."/>
            <person name="Gautier V."/>
            <person name="Ament-Velasquez S.L."/>
            <person name="Kruys A."/>
            <person name="Hutchinson M.I."/>
            <person name="Powell A.J."/>
            <person name="Barry K."/>
            <person name="Miller A.N."/>
            <person name="Grigoriev I.V."/>
            <person name="Debuchy R."/>
            <person name="Gladieux P."/>
            <person name="Hiltunen Thoren M."/>
            <person name="Johannesson H."/>
        </authorList>
    </citation>
    <scope>NUCLEOTIDE SEQUENCE</scope>
    <source>
        <strain evidence="2">CBS 508.74</strain>
    </source>
</reference>
<dbReference type="EMBL" id="MU853357">
    <property type="protein sequence ID" value="KAK4109263.1"/>
    <property type="molecule type" value="Genomic_DNA"/>
</dbReference>
<dbReference type="AlphaFoldDB" id="A0AAN6QFL4"/>
<name>A0AAN6QFL4_9PEZI</name>
<feature type="compositionally biased region" description="Polar residues" evidence="1">
    <location>
        <begin position="351"/>
        <end position="361"/>
    </location>
</feature>
<dbReference type="GeneID" id="89941153"/>
<keyword evidence="3" id="KW-1185">Reference proteome</keyword>
<feature type="region of interest" description="Disordered" evidence="1">
    <location>
        <begin position="351"/>
        <end position="388"/>
    </location>
</feature>
<evidence type="ECO:0000313" key="3">
    <source>
        <dbReference type="Proteomes" id="UP001302812"/>
    </source>
</evidence>
<organism evidence="2 3">
    <name type="scientific">Canariomyces notabilis</name>
    <dbReference type="NCBI Taxonomy" id="2074819"/>
    <lineage>
        <taxon>Eukaryota</taxon>
        <taxon>Fungi</taxon>
        <taxon>Dikarya</taxon>
        <taxon>Ascomycota</taxon>
        <taxon>Pezizomycotina</taxon>
        <taxon>Sordariomycetes</taxon>
        <taxon>Sordariomycetidae</taxon>
        <taxon>Sordariales</taxon>
        <taxon>Chaetomiaceae</taxon>
        <taxon>Canariomyces</taxon>
    </lineage>
</organism>
<gene>
    <name evidence="2" type="ORF">N656DRAFT_791938</name>
</gene>
<dbReference type="RefSeq" id="XP_064666833.1">
    <property type="nucleotide sequence ID" value="XM_064817028.1"/>
</dbReference>
<evidence type="ECO:0000313" key="2">
    <source>
        <dbReference type="EMBL" id="KAK4109263.1"/>
    </source>
</evidence>
<dbReference type="Proteomes" id="UP001302812">
    <property type="component" value="Unassembled WGS sequence"/>
</dbReference>
<accession>A0AAN6QFL4</accession>
<proteinExistence type="predicted"/>
<comment type="caution">
    <text evidence="2">The sequence shown here is derived from an EMBL/GenBank/DDBJ whole genome shotgun (WGS) entry which is preliminary data.</text>
</comment>
<reference evidence="2" key="2">
    <citation type="submission" date="2023-05" db="EMBL/GenBank/DDBJ databases">
        <authorList>
            <consortium name="Lawrence Berkeley National Laboratory"/>
            <person name="Steindorff A."/>
            <person name="Hensen N."/>
            <person name="Bonometti L."/>
            <person name="Westerberg I."/>
            <person name="Brannstrom I.O."/>
            <person name="Guillou S."/>
            <person name="Cros-Aarteil S."/>
            <person name="Calhoun S."/>
            <person name="Haridas S."/>
            <person name="Kuo A."/>
            <person name="Mondo S."/>
            <person name="Pangilinan J."/>
            <person name="Riley R."/>
            <person name="Labutti K."/>
            <person name="Andreopoulos B."/>
            <person name="Lipzen A."/>
            <person name="Chen C."/>
            <person name="Yanf M."/>
            <person name="Daum C."/>
            <person name="Ng V."/>
            <person name="Clum A."/>
            <person name="Ohm R."/>
            <person name="Martin F."/>
            <person name="Silar P."/>
            <person name="Natvig D."/>
            <person name="Lalanne C."/>
            <person name="Gautier V."/>
            <person name="Ament-Velasquez S.L."/>
            <person name="Kruys A."/>
            <person name="Hutchinson M.I."/>
            <person name="Powell A.J."/>
            <person name="Barry K."/>
            <person name="Miller A.N."/>
            <person name="Grigoriev I.V."/>
            <person name="Debuchy R."/>
            <person name="Gladieux P."/>
            <person name="Thoren M.H."/>
            <person name="Johannesson H."/>
        </authorList>
    </citation>
    <scope>NUCLEOTIDE SEQUENCE</scope>
    <source>
        <strain evidence="2">CBS 508.74</strain>
    </source>
</reference>
<protein>
    <submittedName>
        <fullName evidence="2">Uncharacterized protein</fullName>
    </submittedName>
</protein>
<evidence type="ECO:0000256" key="1">
    <source>
        <dbReference type="SAM" id="MobiDB-lite"/>
    </source>
</evidence>